<dbReference type="InterPro" id="IPR011013">
    <property type="entry name" value="Gal_mutarotase_sf_dom"/>
</dbReference>
<dbReference type="RefSeq" id="WP_156228709.1">
    <property type="nucleotide sequence ID" value="NZ_CP046453.1"/>
</dbReference>
<dbReference type="Pfam" id="PF01263">
    <property type="entry name" value="Aldose_epim"/>
    <property type="match status" value="1"/>
</dbReference>
<organism evidence="6 7">
    <name type="scientific">Corynebacterium comes</name>
    <dbReference type="NCBI Taxonomy" id="2675218"/>
    <lineage>
        <taxon>Bacteria</taxon>
        <taxon>Bacillati</taxon>
        <taxon>Actinomycetota</taxon>
        <taxon>Actinomycetes</taxon>
        <taxon>Mycobacteriales</taxon>
        <taxon>Corynebacteriaceae</taxon>
        <taxon>Corynebacterium</taxon>
    </lineage>
</organism>
<accession>A0A6B8VYH8</accession>
<dbReference type="PANTHER" id="PTHR11122:SF13">
    <property type="entry name" value="GLUCOSE-6-PHOSPHATE 1-EPIMERASE"/>
    <property type="match status" value="1"/>
</dbReference>
<keyword evidence="7" id="KW-1185">Reference proteome</keyword>
<dbReference type="PIRSF" id="PIRSF016020">
    <property type="entry name" value="PHexose_mutarotase"/>
    <property type="match status" value="1"/>
</dbReference>
<evidence type="ECO:0000256" key="4">
    <source>
        <dbReference type="ARBA" id="ARBA00023235"/>
    </source>
</evidence>
<proteinExistence type="inferred from homology"/>
<keyword evidence="4 6" id="KW-0413">Isomerase</keyword>
<dbReference type="GO" id="GO:0005975">
    <property type="term" value="P:carbohydrate metabolic process"/>
    <property type="evidence" value="ECO:0007669"/>
    <property type="project" value="InterPro"/>
</dbReference>
<dbReference type="AlphaFoldDB" id="A0A6B8VYH8"/>
<evidence type="ECO:0000256" key="2">
    <source>
        <dbReference type="ARBA" id="ARBA00005866"/>
    </source>
</evidence>
<dbReference type="SUPFAM" id="SSF74650">
    <property type="entry name" value="Galactose mutarotase-like"/>
    <property type="match status" value="1"/>
</dbReference>
<gene>
    <name evidence="6" type="primary">yeaD</name>
    <name evidence="6" type="ORF">CETAM_09960</name>
</gene>
<dbReference type="InterPro" id="IPR008183">
    <property type="entry name" value="Aldose_1/G6P_1-epimerase"/>
</dbReference>
<evidence type="ECO:0000256" key="1">
    <source>
        <dbReference type="ARBA" id="ARBA00001096"/>
    </source>
</evidence>
<dbReference type="Proteomes" id="UP000425178">
    <property type="component" value="Chromosome"/>
</dbReference>
<dbReference type="GO" id="GO:0005737">
    <property type="term" value="C:cytoplasm"/>
    <property type="evidence" value="ECO:0007669"/>
    <property type="project" value="TreeGrafter"/>
</dbReference>
<dbReference type="InterPro" id="IPR014718">
    <property type="entry name" value="GH-type_carb-bd"/>
</dbReference>
<dbReference type="Gene3D" id="2.70.98.10">
    <property type="match status" value="1"/>
</dbReference>
<comment type="catalytic activity">
    <reaction evidence="1">
        <text>alpha-D-glucose 6-phosphate = beta-D-glucose 6-phosphate</text>
        <dbReference type="Rhea" id="RHEA:16249"/>
        <dbReference type="ChEBI" id="CHEBI:58225"/>
        <dbReference type="ChEBI" id="CHEBI:58247"/>
        <dbReference type="EC" id="5.1.3.15"/>
    </reaction>
</comment>
<dbReference type="KEGG" id="ccoe:CETAM_09960"/>
<feature type="active site" evidence="5">
    <location>
        <position position="125"/>
    </location>
</feature>
<reference evidence="6 7" key="1">
    <citation type="journal article" date="2021" name="Int. J. Syst. Evol. Microbiol.">
        <title>Classification of three corynebacterial strains isolated from a small paddock in North Rhine-Westphalia: proposal of &lt;i&gt;Corynebacterium kalinowskii&lt;/i&gt; sp. nov., &lt;i&gt;Corynebacterium comes&lt;/i&gt; sp. nov. and &lt;i&gt;Corynebacterium occultum&lt;/i&gt; sp. nov.</title>
        <authorList>
            <person name="Schaffert L."/>
            <person name="Ruwe M."/>
            <person name="Milse J."/>
            <person name="Hanuschka K."/>
            <person name="Ortseifen V."/>
            <person name="Droste J."/>
            <person name="Brandt D."/>
            <person name="Schl L."/>
            <person name="Kutter Y."/>
            <person name="Vinke S."/>
            <person name="Vieh P."/>
            <person name="Jacob L."/>
            <person name="L N.C."/>
            <person name="Schulte-Berndt E."/>
            <person name="Hain C."/>
            <person name="Linder M."/>
            <person name="Schmidt P."/>
            <person name="Wollenschl L."/>
            <person name="Luttermann T."/>
            <person name="Thieme E."/>
            <person name="Hassa J."/>
            <person name="Haak M."/>
            <person name="Wittchen M."/>
            <person name="Mentz A."/>
            <person name="Persicke M."/>
            <person name="Busche T."/>
            <person name="R C."/>
        </authorList>
    </citation>
    <scope>NUCLEOTIDE SEQUENCE [LARGE SCALE GENOMIC DNA]</scope>
    <source>
        <strain evidence="6 7">2019</strain>
    </source>
</reference>
<dbReference type="GO" id="GO:0047938">
    <property type="term" value="F:glucose-6-phosphate 1-epimerase activity"/>
    <property type="evidence" value="ECO:0007669"/>
    <property type="project" value="UniProtKB-EC"/>
</dbReference>
<name>A0A6B8VYH8_9CORY</name>
<feature type="active site" evidence="5">
    <location>
        <position position="224"/>
    </location>
</feature>
<evidence type="ECO:0000313" key="7">
    <source>
        <dbReference type="Proteomes" id="UP000425178"/>
    </source>
</evidence>
<dbReference type="EC" id="5.1.3.15" evidence="3"/>
<dbReference type="EMBL" id="CP046453">
    <property type="protein sequence ID" value="QGU05241.1"/>
    <property type="molecule type" value="Genomic_DNA"/>
</dbReference>
<evidence type="ECO:0000256" key="5">
    <source>
        <dbReference type="PIRSR" id="PIRSR016020-1"/>
    </source>
</evidence>
<evidence type="ECO:0000313" key="6">
    <source>
        <dbReference type="EMBL" id="QGU05241.1"/>
    </source>
</evidence>
<protein>
    <recommendedName>
        <fullName evidence="3">glucose-6-phosphate 1-epimerase</fullName>
        <ecNumber evidence="3">5.1.3.15</ecNumber>
    </recommendedName>
</protein>
<sequence length="259" mass="27852">MDNLLTAGRMRMSPSGAHLISTDTDHGELLYLSSTTGSGEGTAIRGGVPVIAPWFADLLGLSPRHGWARTSTWQVTAEGSSFRAEVAHGGIRLRLHVRELDHGVRLELTCHNESQEERRIQLAFHPYFRVSHVASVAVSGLEGVSALDRVTGERSTRSGEVTVSGEFDRIFLSSREVSIRDVDRVITVAAEGADSTIVWNPGDKAAADMSDVGDGEWSDFLCVEPALLGPDLSGVHLGPAEERRLVMTVTVRAARGEAG</sequence>
<dbReference type="PANTHER" id="PTHR11122">
    <property type="entry name" value="APOSPORY-ASSOCIATED PROTEIN C-RELATED"/>
    <property type="match status" value="1"/>
</dbReference>
<evidence type="ECO:0000256" key="3">
    <source>
        <dbReference type="ARBA" id="ARBA00012083"/>
    </source>
</evidence>
<dbReference type="InterPro" id="IPR025532">
    <property type="entry name" value="G6P_1-epimerase"/>
</dbReference>
<comment type="similarity">
    <text evidence="2">Belongs to the glucose-6-phosphate 1-epimerase family.</text>
</comment>
<dbReference type="GO" id="GO:0030246">
    <property type="term" value="F:carbohydrate binding"/>
    <property type="evidence" value="ECO:0007669"/>
    <property type="project" value="InterPro"/>
</dbReference>